<dbReference type="CDD" id="cd06250">
    <property type="entry name" value="M14_PaAOTO_like"/>
    <property type="match status" value="1"/>
</dbReference>
<dbReference type="InterPro" id="IPR055438">
    <property type="entry name" value="AstE_AspA_cat"/>
</dbReference>
<reference evidence="6" key="1">
    <citation type="submission" date="2016-01" db="EMBL/GenBank/DDBJ databases">
        <authorList>
            <person name="Peeters C."/>
        </authorList>
    </citation>
    <scope>NUCLEOTIDE SEQUENCE</scope>
    <source>
        <strain evidence="6">LMG 29322</strain>
    </source>
</reference>
<keyword evidence="7" id="KW-1185">Reference proteome</keyword>
<evidence type="ECO:0000259" key="5">
    <source>
        <dbReference type="Pfam" id="PF24827"/>
    </source>
</evidence>
<dbReference type="STRING" id="1777140.AWB79_04957"/>
<evidence type="ECO:0000256" key="3">
    <source>
        <dbReference type="ARBA" id="ARBA00022801"/>
    </source>
</evidence>
<evidence type="ECO:0000313" key="6">
    <source>
        <dbReference type="EMBL" id="SAK78821.1"/>
    </source>
</evidence>
<keyword evidence="4" id="KW-0862">Zinc</keyword>
<dbReference type="GO" id="GO:0046872">
    <property type="term" value="F:metal ion binding"/>
    <property type="evidence" value="ECO:0007669"/>
    <property type="project" value="UniProtKB-KW"/>
</dbReference>
<dbReference type="AlphaFoldDB" id="A0A158C963"/>
<evidence type="ECO:0000256" key="2">
    <source>
        <dbReference type="ARBA" id="ARBA00022723"/>
    </source>
</evidence>
<evidence type="ECO:0000256" key="4">
    <source>
        <dbReference type="ARBA" id="ARBA00022833"/>
    </source>
</evidence>
<dbReference type="PANTHER" id="PTHR37326">
    <property type="entry name" value="BLL3975 PROTEIN"/>
    <property type="match status" value="1"/>
</dbReference>
<dbReference type="Gene3D" id="3.40.630.10">
    <property type="entry name" value="Zn peptidases"/>
    <property type="match status" value="1"/>
</dbReference>
<dbReference type="RefSeq" id="WP_061170047.1">
    <property type="nucleotide sequence ID" value="NZ_FCOA02000019.1"/>
</dbReference>
<gene>
    <name evidence="6" type="ORF">AWB79_04957</name>
</gene>
<comment type="cofactor">
    <cofactor evidence="1">
        <name>Zn(2+)</name>
        <dbReference type="ChEBI" id="CHEBI:29105"/>
    </cofactor>
</comment>
<comment type="caution">
    <text evidence="6">The sequence shown here is derived from an EMBL/GenBank/DDBJ whole genome shotgun (WGS) entry which is preliminary data.</text>
</comment>
<dbReference type="PANTHER" id="PTHR37326:SF1">
    <property type="entry name" value="BLL3975 PROTEIN"/>
    <property type="match status" value="1"/>
</dbReference>
<sequence>MQTKRHALVSTTLGTSRELVSFHFGEANAAREKIYIQASLHADETPAMLTAWTLKKRLGQLEAQGRMRGEVVLVPVANPIGLSQHVLGQFLGRFEANSGHNFNRGFPMPSAAALIERAGARLSSDDEAHNKHVLRGALVELLGEMRAKNEFESLRLALLTLASQADIVLDLHCSLEATMHVYTSPASWPAIEPLARYLGANGVLLATDSGGQSFDEVHALLWSELRERLGARAPLGAPNIAATMEHRGQRDVDYDTAAHDAEALIDFLVARGVIEGDITETPPLAQAATPLAGSQQLIAPMSGIVVYRAKVGAALNAGDPVFDIVDPVTDEVTTVTTSNDGVFYMRRAIRFVQAGAPMGRVTGATPIRSGVLIGA</sequence>
<dbReference type="OrthoDB" id="527673at2"/>
<feature type="domain" description="Succinylglutamate desuccinylase/Aspartoacylase catalytic" evidence="5">
    <location>
        <begin position="32"/>
        <end position="203"/>
    </location>
</feature>
<dbReference type="InterPro" id="IPR053138">
    <property type="entry name" value="N-alpha-Ac-DABA_deacetylase"/>
</dbReference>
<keyword evidence="3" id="KW-0378">Hydrolase</keyword>
<dbReference type="GO" id="GO:0016788">
    <property type="term" value="F:hydrolase activity, acting on ester bonds"/>
    <property type="evidence" value="ECO:0007669"/>
    <property type="project" value="InterPro"/>
</dbReference>
<name>A0A158C963_9BURK</name>
<accession>A0A158C963</accession>
<evidence type="ECO:0000313" key="7">
    <source>
        <dbReference type="Proteomes" id="UP000054851"/>
    </source>
</evidence>
<dbReference type="Pfam" id="PF24827">
    <property type="entry name" value="AstE_AspA_cat"/>
    <property type="match status" value="1"/>
</dbReference>
<protein>
    <submittedName>
        <fullName evidence="6">Succinylglutamate desuccinylase/aspartoacylase family protein</fullName>
    </submittedName>
</protein>
<dbReference type="Proteomes" id="UP000054851">
    <property type="component" value="Unassembled WGS sequence"/>
</dbReference>
<keyword evidence="2" id="KW-0479">Metal-binding</keyword>
<proteinExistence type="predicted"/>
<dbReference type="SUPFAM" id="SSF53187">
    <property type="entry name" value="Zn-dependent exopeptidases"/>
    <property type="match status" value="1"/>
</dbReference>
<organism evidence="6 7">
    <name type="scientific">Caballeronia hypogeia</name>
    <dbReference type="NCBI Taxonomy" id="1777140"/>
    <lineage>
        <taxon>Bacteria</taxon>
        <taxon>Pseudomonadati</taxon>
        <taxon>Pseudomonadota</taxon>
        <taxon>Betaproteobacteria</taxon>
        <taxon>Burkholderiales</taxon>
        <taxon>Burkholderiaceae</taxon>
        <taxon>Caballeronia</taxon>
    </lineage>
</organism>
<dbReference type="EMBL" id="FCOA02000019">
    <property type="protein sequence ID" value="SAK78821.1"/>
    <property type="molecule type" value="Genomic_DNA"/>
</dbReference>
<evidence type="ECO:0000256" key="1">
    <source>
        <dbReference type="ARBA" id="ARBA00001947"/>
    </source>
</evidence>